<sequence>MAQWLPMSHCCLGASKLSGSFLVRRIIATSDNTCSKLLGPGQHVIIRRAWATRVRPLAPPSLEVPPDLPRFSRGLRGWLIGVVGCLVGCYVRTYGDRPGDEPRLFMCKVRPAQVIFRPRSRISAFLQFMPDATDVG</sequence>
<comment type="caution">
    <text evidence="1">The sequence shown here is derived from an EMBL/GenBank/DDBJ whole genome shotgun (WGS) entry which is preliminary data.</text>
</comment>
<dbReference type="AlphaFoldDB" id="A0AAD3SLY7"/>
<evidence type="ECO:0000313" key="1">
    <source>
        <dbReference type="EMBL" id="GMH12977.1"/>
    </source>
</evidence>
<proteinExistence type="predicted"/>
<gene>
    <name evidence="1" type="ORF">Nepgr_014818</name>
</gene>
<dbReference type="Proteomes" id="UP001279734">
    <property type="component" value="Unassembled WGS sequence"/>
</dbReference>
<name>A0AAD3SLY7_NEPGR</name>
<evidence type="ECO:0000313" key="2">
    <source>
        <dbReference type="Proteomes" id="UP001279734"/>
    </source>
</evidence>
<dbReference type="EMBL" id="BSYO01000012">
    <property type="protein sequence ID" value="GMH12977.1"/>
    <property type="molecule type" value="Genomic_DNA"/>
</dbReference>
<organism evidence="1 2">
    <name type="scientific">Nepenthes gracilis</name>
    <name type="common">Slender pitcher plant</name>
    <dbReference type="NCBI Taxonomy" id="150966"/>
    <lineage>
        <taxon>Eukaryota</taxon>
        <taxon>Viridiplantae</taxon>
        <taxon>Streptophyta</taxon>
        <taxon>Embryophyta</taxon>
        <taxon>Tracheophyta</taxon>
        <taxon>Spermatophyta</taxon>
        <taxon>Magnoliopsida</taxon>
        <taxon>eudicotyledons</taxon>
        <taxon>Gunneridae</taxon>
        <taxon>Pentapetalae</taxon>
        <taxon>Caryophyllales</taxon>
        <taxon>Nepenthaceae</taxon>
        <taxon>Nepenthes</taxon>
    </lineage>
</organism>
<reference evidence="1" key="1">
    <citation type="submission" date="2023-05" db="EMBL/GenBank/DDBJ databases">
        <title>Nepenthes gracilis genome sequencing.</title>
        <authorList>
            <person name="Fukushima K."/>
        </authorList>
    </citation>
    <scope>NUCLEOTIDE SEQUENCE</scope>
    <source>
        <strain evidence="1">SING2019-196</strain>
    </source>
</reference>
<keyword evidence="2" id="KW-1185">Reference proteome</keyword>
<protein>
    <submittedName>
        <fullName evidence="1">Uncharacterized protein</fullName>
    </submittedName>
</protein>
<accession>A0AAD3SLY7</accession>